<evidence type="ECO:0000313" key="5">
    <source>
        <dbReference type="WBParaSite" id="ECPE_0000780301-mRNA-1"/>
    </source>
</evidence>
<keyword evidence="4" id="KW-1185">Reference proteome</keyword>
<gene>
    <name evidence="3" type="ORF">ECPE_LOCUS7784</name>
</gene>
<dbReference type="InterPro" id="IPR002048">
    <property type="entry name" value="EF_hand_dom"/>
</dbReference>
<evidence type="ECO:0000259" key="2">
    <source>
        <dbReference type="PROSITE" id="PS50222"/>
    </source>
</evidence>
<feature type="domain" description="EF-hand" evidence="2">
    <location>
        <begin position="61"/>
        <end position="95"/>
    </location>
</feature>
<dbReference type="PROSITE" id="PS00018">
    <property type="entry name" value="EF_HAND_1"/>
    <property type="match status" value="1"/>
</dbReference>
<evidence type="ECO:0000313" key="4">
    <source>
        <dbReference type="Proteomes" id="UP000272942"/>
    </source>
</evidence>
<dbReference type="SUPFAM" id="SSF47473">
    <property type="entry name" value="EF-hand"/>
    <property type="match status" value="1"/>
</dbReference>
<dbReference type="OrthoDB" id="2122982at2759"/>
<dbReference type="CDD" id="cd00051">
    <property type="entry name" value="EFh"/>
    <property type="match status" value="1"/>
</dbReference>
<dbReference type="InterPro" id="IPR011992">
    <property type="entry name" value="EF-hand-dom_pair"/>
</dbReference>
<dbReference type="Proteomes" id="UP000272942">
    <property type="component" value="Unassembled WGS sequence"/>
</dbReference>
<dbReference type="Pfam" id="PF13499">
    <property type="entry name" value="EF-hand_7"/>
    <property type="match status" value="1"/>
</dbReference>
<accession>A0A183ALE9</accession>
<evidence type="ECO:0000313" key="3">
    <source>
        <dbReference type="EMBL" id="VDP82011.1"/>
    </source>
</evidence>
<keyword evidence="1" id="KW-0106">Calcium</keyword>
<dbReference type="PROSITE" id="PS50222">
    <property type="entry name" value="EF_HAND_2"/>
    <property type="match status" value="1"/>
</dbReference>
<dbReference type="EMBL" id="UZAN01045075">
    <property type="protein sequence ID" value="VDP82011.1"/>
    <property type="molecule type" value="Genomic_DNA"/>
</dbReference>
<dbReference type="GO" id="GO:0005509">
    <property type="term" value="F:calcium ion binding"/>
    <property type="evidence" value="ECO:0007669"/>
    <property type="project" value="InterPro"/>
</dbReference>
<protein>
    <submittedName>
        <fullName evidence="5">EF-hand domain-containing protein</fullName>
    </submittedName>
</protein>
<reference evidence="5" key="1">
    <citation type="submission" date="2016-06" db="UniProtKB">
        <authorList>
            <consortium name="WormBaseParasite"/>
        </authorList>
    </citation>
    <scope>IDENTIFICATION</scope>
</reference>
<sequence>MSLSIDPCAITMLVQALISSSLPCTISDYKSLADFLMEVLDADKNGKISVAEVLATVPVDDLKTELLALFDKFDVDKDGEINTEELITMLKAKET</sequence>
<dbReference type="Gene3D" id="1.10.238.10">
    <property type="entry name" value="EF-hand"/>
    <property type="match status" value="1"/>
</dbReference>
<evidence type="ECO:0000256" key="1">
    <source>
        <dbReference type="ARBA" id="ARBA00022837"/>
    </source>
</evidence>
<organism evidence="5">
    <name type="scientific">Echinostoma caproni</name>
    <dbReference type="NCBI Taxonomy" id="27848"/>
    <lineage>
        <taxon>Eukaryota</taxon>
        <taxon>Metazoa</taxon>
        <taxon>Spiralia</taxon>
        <taxon>Lophotrochozoa</taxon>
        <taxon>Platyhelminthes</taxon>
        <taxon>Trematoda</taxon>
        <taxon>Digenea</taxon>
        <taxon>Plagiorchiida</taxon>
        <taxon>Echinostomata</taxon>
        <taxon>Echinostomatoidea</taxon>
        <taxon>Echinostomatidae</taxon>
        <taxon>Echinostoma</taxon>
    </lineage>
</organism>
<dbReference type="SMART" id="SM00054">
    <property type="entry name" value="EFh"/>
    <property type="match status" value="2"/>
</dbReference>
<dbReference type="WBParaSite" id="ECPE_0000780301-mRNA-1">
    <property type="protein sequence ID" value="ECPE_0000780301-mRNA-1"/>
    <property type="gene ID" value="ECPE_0000780301"/>
</dbReference>
<proteinExistence type="predicted"/>
<dbReference type="AlphaFoldDB" id="A0A183ALE9"/>
<reference evidence="3 4" key="2">
    <citation type="submission" date="2018-11" db="EMBL/GenBank/DDBJ databases">
        <authorList>
            <consortium name="Pathogen Informatics"/>
        </authorList>
    </citation>
    <scope>NUCLEOTIDE SEQUENCE [LARGE SCALE GENOMIC DNA]</scope>
    <source>
        <strain evidence="3 4">Egypt</strain>
    </source>
</reference>
<name>A0A183ALE9_9TREM</name>
<dbReference type="InterPro" id="IPR018247">
    <property type="entry name" value="EF_Hand_1_Ca_BS"/>
</dbReference>